<name>A0ABP6PAR6_9ACTN</name>
<feature type="domain" description="Peptidase A2" evidence="2">
    <location>
        <begin position="157"/>
        <end position="172"/>
    </location>
</feature>
<proteinExistence type="predicted"/>
<dbReference type="EMBL" id="BAAAVV010000005">
    <property type="protein sequence ID" value="GAA3171177.1"/>
    <property type="molecule type" value="Genomic_DNA"/>
</dbReference>
<evidence type="ECO:0000313" key="4">
    <source>
        <dbReference type="Proteomes" id="UP001499924"/>
    </source>
</evidence>
<evidence type="ECO:0000256" key="1">
    <source>
        <dbReference type="ARBA" id="ARBA00022801"/>
    </source>
</evidence>
<evidence type="ECO:0000313" key="3">
    <source>
        <dbReference type="EMBL" id="GAA3171177.1"/>
    </source>
</evidence>
<sequence length="273" mass="28340">MVPVVLRVEPDEEFEECALLCVDGTVSGARHRFVLDSGSPTTQIADPDALISASVVGEDTAEGLFGRAPVERVVLPDLTVPGLTAGPRTVARLRTGGAGARSLLGLDVLGEHALLLDGPAATLYTTVAGGLTADLPLERGTRGHCYLPVALPGGKVVRALWDTGADITVVDRELVTSHPELFTAMGSASGTDSSGTTAVTDVGRMAGYRIADVSFASHTVAIADFGAVVELPEPFTMVLGYPTLHQAIWSMDLPSGRWAVSRPSVCSTAEPVP</sequence>
<dbReference type="Gene3D" id="2.40.70.10">
    <property type="entry name" value="Acid Proteases"/>
    <property type="match status" value="1"/>
</dbReference>
<reference evidence="4" key="1">
    <citation type="journal article" date="2019" name="Int. J. Syst. Evol. Microbiol.">
        <title>The Global Catalogue of Microorganisms (GCM) 10K type strain sequencing project: providing services to taxonomists for standard genome sequencing and annotation.</title>
        <authorList>
            <consortium name="The Broad Institute Genomics Platform"/>
            <consortium name="The Broad Institute Genome Sequencing Center for Infectious Disease"/>
            <person name="Wu L."/>
            <person name="Ma J."/>
        </authorList>
    </citation>
    <scope>NUCLEOTIDE SEQUENCE [LARGE SCALE GENOMIC DNA]</scope>
    <source>
        <strain evidence="4">JCM 15614</strain>
    </source>
</reference>
<dbReference type="PROSITE" id="PS50175">
    <property type="entry name" value="ASP_PROT_RETROV"/>
    <property type="match status" value="1"/>
</dbReference>
<accession>A0ABP6PAR6</accession>
<dbReference type="SUPFAM" id="SSF50630">
    <property type="entry name" value="Acid proteases"/>
    <property type="match status" value="1"/>
</dbReference>
<protein>
    <recommendedName>
        <fullName evidence="2">Peptidase A2 domain-containing protein</fullName>
    </recommendedName>
</protein>
<keyword evidence="1" id="KW-0378">Hydrolase</keyword>
<gene>
    <name evidence="3" type="ORF">GCM10010531_25630</name>
</gene>
<organism evidence="3 4">
    <name type="scientific">Blastococcus jejuensis</name>
    <dbReference type="NCBI Taxonomy" id="351224"/>
    <lineage>
        <taxon>Bacteria</taxon>
        <taxon>Bacillati</taxon>
        <taxon>Actinomycetota</taxon>
        <taxon>Actinomycetes</taxon>
        <taxon>Geodermatophilales</taxon>
        <taxon>Geodermatophilaceae</taxon>
        <taxon>Blastococcus</taxon>
    </lineage>
</organism>
<dbReference type="InterPro" id="IPR021109">
    <property type="entry name" value="Peptidase_aspartic_dom_sf"/>
</dbReference>
<dbReference type="InterPro" id="IPR001995">
    <property type="entry name" value="Peptidase_A2_cat"/>
</dbReference>
<comment type="caution">
    <text evidence="3">The sequence shown here is derived from an EMBL/GenBank/DDBJ whole genome shotgun (WGS) entry which is preliminary data.</text>
</comment>
<evidence type="ECO:0000259" key="2">
    <source>
        <dbReference type="PROSITE" id="PS50175"/>
    </source>
</evidence>
<dbReference type="Proteomes" id="UP001499924">
    <property type="component" value="Unassembled WGS sequence"/>
</dbReference>
<keyword evidence="4" id="KW-1185">Reference proteome</keyword>
<dbReference type="Pfam" id="PF13650">
    <property type="entry name" value="Asp_protease_2"/>
    <property type="match status" value="1"/>
</dbReference>